<proteinExistence type="predicted"/>
<name>A0ABU3ZUV2_9SPHN</name>
<sequence>MSGNWQLGLQGAGAAHEFHAIAFDVIAFAKTGREAQIGCDAATQQNQSIRGYIMFSLISLYFAYRRDVVTAERYIAGLNLAEAPVADSVTPIEADEPLPLAA</sequence>
<dbReference type="EMBL" id="JAPTHD010000002">
    <property type="protein sequence ID" value="MDV5823270.1"/>
    <property type="molecule type" value="Genomic_DNA"/>
</dbReference>
<comment type="caution">
    <text evidence="1">The sequence shown here is derived from an EMBL/GenBank/DDBJ whole genome shotgun (WGS) entry which is preliminary data.</text>
</comment>
<evidence type="ECO:0000313" key="1">
    <source>
        <dbReference type="EMBL" id="MDV5823270.1"/>
    </source>
</evidence>
<reference evidence="2" key="1">
    <citation type="journal article" date="2022" name="J Environ Chem Eng">
        <title>Biodegradation of petroleum oil using a constructed nonpathogenic and heavy metal-tolerant bacterial consortium isolated from marine sponges.</title>
        <authorList>
            <person name="Dechsakulwatana C."/>
            <person name="Rungsihiranrut A."/>
            <person name="Muangchinda C."/>
            <person name="Ningthoujam R."/>
            <person name="Klankeo P."/>
            <person name="Pinyakong O."/>
        </authorList>
    </citation>
    <scope>NUCLEOTIDE SEQUENCE [LARGE SCALE GENOMIC DNA]</scope>
    <source>
        <strain evidence="2">MO2-4</strain>
    </source>
</reference>
<dbReference type="RefSeq" id="WP_317516286.1">
    <property type="nucleotide sequence ID" value="NZ_JAPTHD010000002.1"/>
</dbReference>
<evidence type="ECO:0000313" key="2">
    <source>
        <dbReference type="Proteomes" id="UP001185984"/>
    </source>
</evidence>
<keyword evidence="2" id="KW-1185">Reference proteome</keyword>
<accession>A0ABU3ZUV2</accession>
<protein>
    <submittedName>
        <fullName evidence="1">Uncharacterized protein</fullName>
    </submittedName>
</protein>
<gene>
    <name evidence="1" type="ORF">O0R41_06635</name>
</gene>
<organism evidence="1 2">
    <name type="scientific">Sphingobium naphthae</name>
    <dbReference type="NCBI Taxonomy" id="1886786"/>
    <lineage>
        <taxon>Bacteria</taxon>
        <taxon>Pseudomonadati</taxon>
        <taxon>Pseudomonadota</taxon>
        <taxon>Alphaproteobacteria</taxon>
        <taxon>Sphingomonadales</taxon>
        <taxon>Sphingomonadaceae</taxon>
        <taxon>Sphingobium</taxon>
    </lineage>
</organism>
<dbReference type="Proteomes" id="UP001185984">
    <property type="component" value="Unassembled WGS sequence"/>
</dbReference>